<dbReference type="Gene3D" id="1.10.1200.10">
    <property type="entry name" value="ACP-like"/>
    <property type="match status" value="1"/>
</dbReference>
<dbReference type="STRING" id="742152.A0A2H3JJL9"/>
<dbReference type="Pfam" id="PF00550">
    <property type="entry name" value="PP-binding"/>
    <property type="match status" value="1"/>
</dbReference>
<dbReference type="Gene3D" id="3.40.50.720">
    <property type="entry name" value="NAD(P)-binding Rossmann-like Domain"/>
    <property type="match status" value="1"/>
</dbReference>
<keyword evidence="1" id="KW-0596">Phosphopantetheine</keyword>
<dbReference type="SUPFAM" id="SSF47336">
    <property type="entry name" value="ACP-like"/>
    <property type="match status" value="1"/>
</dbReference>
<dbReference type="InterPro" id="IPR036736">
    <property type="entry name" value="ACP-like_sf"/>
</dbReference>
<dbReference type="GO" id="GO:0006633">
    <property type="term" value="P:fatty acid biosynthetic process"/>
    <property type="evidence" value="ECO:0007669"/>
    <property type="project" value="TreeGrafter"/>
</dbReference>
<proteinExistence type="predicted"/>
<dbReference type="Gene3D" id="3.40.50.1820">
    <property type="entry name" value="alpha/beta hydrolase"/>
    <property type="match status" value="1"/>
</dbReference>
<accession>A0A2H3JJL9</accession>
<dbReference type="PANTHER" id="PTHR43775:SF37">
    <property type="entry name" value="SI:DKEY-61P9.11"/>
    <property type="match status" value="1"/>
</dbReference>
<dbReference type="GO" id="GO:0004312">
    <property type="term" value="F:fatty acid synthase activity"/>
    <property type="evidence" value="ECO:0007669"/>
    <property type="project" value="TreeGrafter"/>
</dbReference>
<dbReference type="InterPro" id="IPR036291">
    <property type="entry name" value="NAD(P)-bd_dom_sf"/>
</dbReference>
<evidence type="ECO:0000313" key="5">
    <source>
        <dbReference type="Proteomes" id="UP000218811"/>
    </source>
</evidence>
<dbReference type="EMBL" id="KB467943">
    <property type="protein sequence ID" value="PCH38979.1"/>
    <property type="molecule type" value="Genomic_DNA"/>
</dbReference>
<dbReference type="SMART" id="SM00822">
    <property type="entry name" value="PKS_KR"/>
    <property type="match status" value="1"/>
</dbReference>
<organism evidence="4 5">
    <name type="scientific">Wolfiporia cocos (strain MD-104)</name>
    <name type="common">Brown rot fungus</name>
    <dbReference type="NCBI Taxonomy" id="742152"/>
    <lineage>
        <taxon>Eukaryota</taxon>
        <taxon>Fungi</taxon>
        <taxon>Dikarya</taxon>
        <taxon>Basidiomycota</taxon>
        <taxon>Agaricomycotina</taxon>
        <taxon>Agaricomycetes</taxon>
        <taxon>Polyporales</taxon>
        <taxon>Phaeolaceae</taxon>
        <taxon>Wolfiporia</taxon>
    </lineage>
</organism>
<dbReference type="InterPro" id="IPR057326">
    <property type="entry name" value="KR_dom"/>
</dbReference>
<gene>
    <name evidence="4" type="ORF">WOLCODRAFT_146807</name>
</gene>
<dbReference type="AlphaFoldDB" id="A0A2H3JJL9"/>
<keyword evidence="2" id="KW-0597">Phosphoprotein</keyword>
<sequence>MTSSEVPYSVVDELANAAVKLLNRIVNVGHKRIVRILGLDDGTGALHDALCSILEAISDHRLTLVYIAAVNQKDMVLPPLARPVEIASLEALSSSLPVASVDLVVYICTSAQGVPCGSDLQSLSALLLPGGYLILAGPEGKLALMSSFRSLSPSRDTSDSDDWSIVPSPEGEASLSFTRSFTSLTQSAQKDLKLTSWLTIPPDFAIVVAQAESVAFALSASINPTIPTFEVIPYTLGGEMGVQDTLRNLDAFERVQVWFVAAEGINADAARGFTRSLRREVPQWDIGLATFASILPQAQWTRILHNIGSIPGMEPEIFIDAKYQPHVPRFAMALDPSPSSLVSRRKRSSLLPHRVQIDVIACSVWCDVYGVVGRVMECNESDSTLLHSIVVTVATAHPTTTLSVHSRAVTLVPTEVDAPFTAFISIAFVIVGVALGPKRIQNAPSRYSGRVIVTHCDTPIAQAIIWLCDILAISPIAVPSNHSPVRFASLELGAGDTVITGFDAADRTLESFASEGTRIFRWSSDTHLAHLLASDPGLIGEILEAFVSRIGGYPLPDLQLLPSSYVVPSEEASTLFKPDAAYLLIGGIGSLGLHITLWMYQKGARYIVLTSRSGRNSLRRANDTLAIRILGYLESRNDLTLQLEQSDATLSESLAQLLMKIKQPVVGCMLLSAVLSDRSFWKQDAANFDIVYRPKIQAFEVLESSMDINCLDFLIIFSSISTFGNAGQTNYSAANTVLDGKVSGYRNAFSMVAPAVTDKICACLEDGLLLMADKPFDLYIPDLKWDLVQEQLGPSPLYDHLVRGSSLSSLARVENSGNTRETLENIVRDHLKIAKEDFSPDVPFTSYGIDSLSAGRLSFALRPFLSATSMQLLGDISLTGLEGRIKSHSENAEVAQPRRSEDMFEWKELNRPGEALVKLVDYGDDPLIFVHGASGNIVPFMPLQQRFTTSLWALQTTPDTPMHSLDAMANFYLAAIRAARPAGPYRLGAYSGTALIAFMIAQKLLAAGDAVVQLAILDHFPVLFASPYMQPDEETVRARTPGSAMTRRALESMLAMYRAEASPIRHRLAQEFEDAAEGRDAPEYMQMWWYAFKRTAIGIYEFMFGLLPEDKPYSVYALREALVEWMRLIHVPVTLFIASDGVAKGIPPEVLEEWGDFGLHKVYPDGQIVHVKGTHFTMFDTDELAQPLQAAWSPASK</sequence>
<dbReference type="Proteomes" id="UP000218811">
    <property type="component" value="Unassembled WGS sequence"/>
</dbReference>
<dbReference type="Pfam" id="PF08659">
    <property type="entry name" value="KR"/>
    <property type="match status" value="1"/>
</dbReference>
<dbReference type="InterPro" id="IPR013968">
    <property type="entry name" value="PKS_KR"/>
</dbReference>
<dbReference type="OMA" id="EYRENIC"/>
<dbReference type="InterPro" id="IPR029058">
    <property type="entry name" value="AB_hydrolase_fold"/>
</dbReference>
<name>A0A2H3JJL9_WOLCO</name>
<evidence type="ECO:0000313" key="4">
    <source>
        <dbReference type="EMBL" id="PCH38979.1"/>
    </source>
</evidence>
<protein>
    <submittedName>
        <fullName evidence="4">KR-domain-containing protein</fullName>
    </submittedName>
</protein>
<dbReference type="InterPro" id="IPR001031">
    <property type="entry name" value="Thioesterase"/>
</dbReference>
<dbReference type="OrthoDB" id="329835at2759"/>
<dbReference type="PANTHER" id="PTHR43775">
    <property type="entry name" value="FATTY ACID SYNTHASE"/>
    <property type="match status" value="1"/>
</dbReference>
<dbReference type="SUPFAM" id="SSF53474">
    <property type="entry name" value="alpha/beta-Hydrolases"/>
    <property type="match status" value="1"/>
</dbReference>
<dbReference type="InterPro" id="IPR050091">
    <property type="entry name" value="PKS_NRPS_Biosynth_Enz"/>
</dbReference>
<evidence type="ECO:0000256" key="1">
    <source>
        <dbReference type="ARBA" id="ARBA00022450"/>
    </source>
</evidence>
<keyword evidence="5" id="KW-1185">Reference proteome</keyword>
<dbReference type="Pfam" id="PF00975">
    <property type="entry name" value="Thioesterase"/>
    <property type="match status" value="1"/>
</dbReference>
<reference evidence="4 5" key="1">
    <citation type="journal article" date="2012" name="Science">
        <title>The Paleozoic origin of enzymatic lignin decomposition reconstructed from 31 fungal genomes.</title>
        <authorList>
            <person name="Floudas D."/>
            <person name="Binder M."/>
            <person name="Riley R."/>
            <person name="Barry K."/>
            <person name="Blanchette R.A."/>
            <person name="Henrissat B."/>
            <person name="Martinez A.T."/>
            <person name="Otillar R."/>
            <person name="Spatafora J.W."/>
            <person name="Yadav J.S."/>
            <person name="Aerts A."/>
            <person name="Benoit I."/>
            <person name="Boyd A."/>
            <person name="Carlson A."/>
            <person name="Copeland A."/>
            <person name="Coutinho P.M."/>
            <person name="de Vries R.P."/>
            <person name="Ferreira P."/>
            <person name="Findley K."/>
            <person name="Foster B."/>
            <person name="Gaskell J."/>
            <person name="Glotzer D."/>
            <person name="Gorecki P."/>
            <person name="Heitman J."/>
            <person name="Hesse C."/>
            <person name="Hori C."/>
            <person name="Igarashi K."/>
            <person name="Jurgens J.A."/>
            <person name="Kallen N."/>
            <person name="Kersten P."/>
            <person name="Kohler A."/>
            <person name="Kuees U."/>
            <person name="Kumar T.K.A."/>
            <person name="Kuo A."/>
            <person name="LaButti K."/>
            <person name="Larrondo L.F."/>
            <person name="Lindquist E."/>
            <person name="Ling A."/>
            <person name="Lombard V."/>
            <person name="Lucas S."/>
            <person name="Lundell T."/>
            <person name="Martin R."/>
            <person name="McLaughlin D.J."/>
            <person name="Morgenstern I."/>
            <person name="Morin E."/>
            <person name="Murat C."/>
            <person name="Nagy L.G."/>
            <person name="Nolan M."/>
            <person name="Ohm R.A."/>
            <person name="Patyshakuliyeva A."/>
            <person name="Rokas A."/>
            <person name="Ruiz-Duenas F.J."/>
            <person name="Sabat G."/>
            <person name="Salamov A."/>
            <person name="Samejima M."/>
            <person name="Schmutz J."/>
            <person name="Slot J.C."/>
            <person name="St John F."/>
            <person name="Stenlid J."/>
            <person name="Sun H."/>
            <person name="Sun S."/>
            <person name="Syed K."/>
            <person name="Tsang A."/>
            <person name="Wiebenga A."/>
            <person name="Young D."/>
            <person name="Pisabarro A."/>
            <person name="Eastwood D.C."/>
            <person name="Martin F."/>
            <person name="Cullen D."/>
            <person name="Grigoriev I.V."/>
            <person name="Hibbett D.S."/>
        </authorList>
    </citation>
    <scope>NUCLEOTIDE SEQUENCE [LARGE SCALE GENOMIC DNA]</scope>
    <source>
        <strain evidence="4 5">MD-104</strain>
    </source>
</reference>
<evidence type="ECO:0000259" key="3">
    <source>
        <dbReference type="SMART" id="SM00822"/>
    </source>
</evidence>
<dbReference type="InterPro" id="IPR009081">
    <property type="entry name" value="PP-bd_ACP"/>
</dbReference>
<evidence type="ECO:0000256" key="2">
    <source>
        <dbReference type="ARBA" id="ARBA00022553"/>
    </source>
</evidence>
<feature type="domain" description="Ketoreductase" evidence="3">
    <location>
        <begin position="580"/>
        <end position="759"/>
    </location>
</feature>
<dbReference type="SUPFAM" id="SSF51735">
    <property type="entry name" value="NAD(P)-binding Rossmann-fold domains"/>
    <property type="match status" value="1"/>
</dbReference>